<name>A0AAQ3C1K0_EDWPI</name>
<sequence>MRRVWTVGADGVRCQRGMSLLSIMVGLFLGALVMSAALRLVSELRRQGLVAQRQLQRMAEAEGLLDRLEKDLRRSGFCASPCRRPAPPVQIAAVRGEPGGSCVLLAYDLDGDGAVEAAERFGWRLRQGALEARRGVTHCDDGGWERVSDERRWRIDALHIVRRAATFHLTLSLAERRYPDAPLVLRQWLPAPNLARIAAP</sequence>
<proteinExistence type="predicted"/>
<organism evidence="2 3">
    <name type="scientific">Edwardsiella piscicida</name>
    <dbReference type="NCBI Taxonomy" id="1263550"/>
    <lineage>
        <taxon>Bacteria</taxon>
        <taxon>Pseudomonadati</taxon>
        <taxon>Pseudomonadota</taxon>
        <taxon>Gammaproteobacteria</taxon>
        <taxon>Enterobacterales</taxon>
        <taxon>Hafniaceae</taxon>
        <taxon>Edwardsiella</taxon>
    </lineage>
</organism>
<dbReference type="EMBL" id="CP118390">
    <property type="protein sequence ID" value="WDU91726.1"/>
    <property type="molecule type" value="Genomic_DNA"/>
</dbReference>
<dbReference type="RefSeq" id="WP_226079122.1">
    <property type="nucleotide sequence ID" value="NC_013508.1"/>
</dbReference>
<dbReference type="AlphaFoldDB" id="A0AAQ3C1K0"/>
<reference evidence="2" key="1">
    <citation type="submission" date="2022-10" db="EMBL/GenBank/DDBJ databases">
        <title>Complete genome of Ep21-8.</title>
        <authorList>
            <person name="Kang Y.-R."/>
            <person name="Kim D.-H."/>
        </authorList>
    </citation>
    <scope>NUCLEOTIDE SEQUENCE</scope>
    <source>
        <strain evidence="2">Ep21-8</strain>
    </source>
</reference>
<evidence type="ECO:0000313" key="3">
    <source>
        <dbReference type="Proteomes" id="UP001223683"/>
    </source>
</evidence>
<evidence type="ECO:0000256" key="1">
    <source>
        <dbReference type="SAM" id="Phobius"/>
    </source>
</evidence>
<keyword evidence="1" id="KW-0812">Transmembrane</keyword>
<keyword evidence="1" id="KW-1133">Transmembrane helix</keyword>
<dbReference type="GeneID" id="72527593"/>
<gene>
    <name evidence="2" type="ORF">PWJ79_03485</name>
</gene>
<accession>A0AAQ3C1K0</accession>
<keyword evidence="1" id="KW-0472">Membrane</keyword>
<protein>
    <submittedName>
        <fullName evidence="2">Peptidase</fullName>
    </submittedName>
</protein>
<evidence type="ECO:0000313" key="2">
    <source>
        <dbReference type="EMBL" id="WDU91726.1"/>
    </source>
</evidence>
<feature type="transmembrane region" description="Helical" evidence="1">
    <location>
        <begin position="20"/>
        <end position="41"/>
    </location>
</feature>
<dbReference type="Proteomes" id="UP001223683">
    <property type="component" value="Chromosome"/>
</dbReference>